<reference evidence="2" key="1">
    <citation type="submission" date="2021-07" db="EMBL/GenBank/DDBJ databases">
        <title>Draft genome of Mortierella alpina, strain LL118, isolated from an aspen leaf litter sample.</title>
        <authorList>
            <person name="Yang S."/>
            <person name="Vinatzer B.A."/>
        </authorList>
    </citation>
    <scope>NUCLEOTIDE SEQUENCE</scope>
    <source>
        <strain evidence="2">LL118</strain>
    </source>
</reference>
<proteinExistence type="predicted"/>
<sequence>MRSPISRNAKLRHILMYLDHQRALIALDKAVDDLAATTSKPGPTRINATDLQISQPPMRKSSLQSFQPNADANQDHQPRYQRCQPWLSPLQRLDQNARDDGDCEPSGSGALDPTLALPRALPRSALFSDDSVLPQRDSFHSGIGLQESLQPEDRMIDISKNCRACRQTSEQSPLGSKHGEHYYRPRIDDNRLVQYRKVYDDGFEDILAQKQSATREPGSPASTIKVKKTARLGRFSFLTGRQSLPVPPKNTQGAAMQDPQSRSQSMTNQVRKGFEAGEDTRQANSSQPGEVSNRRASKAKQLFLDVFKLSSKPNAYVESPKTGSPLKQHTEISEEPVAVARLSRELPTRPVTPPLDPVEMVHDHTEPQQQDLSGSGEPDQDSHSADDDSYAKQTSLAPPPASFVIRHSSSYNDIYSSKRGSLANAKTLDDYSTVGPTSVFPENLNEIRNLTVALGSPGRRGSHSSQRRFVDLAPEQKADLEDVGHRHQNTFGIAVAVV</sequence>
<feature type="region of interest" description="Disordered" evidence="1">
    <location>
        <begin position="36"/>
        <end position="79"/>
    </location>
</feature>
<feature type="compositionally biased region" description="Polar residues" evidence="1">
    <location>
        <begin position="249"/>
        <end position="270"/>
    </location>
</feature>
<feature type="region of interest" description="Disordered" evidence="1">
    <location>
        <begin position="95"/>
        <end position="115"/>
    </location>
</feature>
<protein>
    <submittedName>
        <fullName evidence="2">Uncharacterized protein</fullName>
    </submittedName>
</protein>
<evidence type="ECO:0000313" key="3">
    <source>
        <dbReference type="Proteomes" id="UP000717515"/>
    </source>
</evidence>
<gene>
    <name evidence="2" type="ORF">KVV02_004731</name>
</gene>
<feature type="compositionally biased region" description="Basic and acidic residues" evidence="1">
    <location>
        <begin position="272"/>
        <end position="281"/>
    </location>
</feature>
<comment type="caution">
    <text evidence="2">The sequence shown here is derived from an EMBL/GenBank/DDBJ whole genome shotgun (WGS) entry which is preliminary data.</text>
</comment>
<feature type="region of interest" description="Disordered" evidence="1">
    <location>
        <begin position="340"/>
        <end position="403"/>
    </location>
</feature>
<evidence type="ECO:0000256" key="1">
    <source>
        <dbReference type="SAM" id="MobiDB-lite"/>
    </source>
</evidence>
<organism evidence="2 3">
    <name type="scientific">Mortierella alpina</name>
    <name type="common">Oleaginous fungus</name>
    <name type="synonym">Mortierella renispora</name>
    <dbReference type="NCBI Taxonomy" id="64518"/>
    <lineage>
        <taxon>Eukaryota</taxon>
        <taxon>Fungi</taxon>
        <taxon>Fungi incertae sedis</taxon>
        <taxon>Mucoromycota</taxon>
        <taxon>Mortierellomycotina</taxon>
        <taxon>Mortierellomycetes</taxon>
        <taxon>Mortierellales</taxon>
        <taxon>Mortierellaceae</taxon>
        <taxon>Mortierella</taxon>
    </lineage>
</organism>
<feature type="compositionally biased region" description="Polar residues" evidence="1">
    <location>
        <begin position="36"/>
        <end position="72"/>
    </location>
</feature>
<dbReference type="EMBL" id="JAIFTL010000079">
    <property type="protein sequence ID" value="KAG9324054.1"/>
    <property type="molecule type" value="Genomic_DNA"/>
</dbReference>
<name>A0A9P8CYZ0_MORAP</name>
<accession>A0A9P8CYZ0</accession>
<evidence type="ECO:0000313" key="2">
    <source>
        <dbReference type="EMBL" id="KAG9324054.1"/>
    </source>
</evidence>
<feature type="compositionally biased region" description="Basic and acidic residues" evidence="1">
    <location>
        <begin position="380"/>
        <end position="390"/>
    </location>
</feature>
<dbReference type="AlphaFoldDB" id="A0A9P8CYZ0"/>
<dbReference type="Proteomes" id="UP000717515">
    <property type="component" value="Unassembled WGS sequence"/>
</dbReference>
<feature type="region of interest" description="Disordered" evidence="1">
    <location>
        <begin position="237"/>
        <end position="296"/>
    </location>
</feature>